<feature type="signal peptide" evidence="5">
    <location>
        <begin position="1"/>
        <end position="21"/>
    </location>
</feature>
<evidence type="ECO:0000313" key="7">
    <source>
        <dbReference type="EMBL" id="MEX1668528.1"/>
    </source>
</evidence>
<evidence type="ECO:0000256" key="2">
    <source>
        <dbReference type="ARBA" id="ARBA00022723"/>
    </source>
</evidence>
<evidence type="ECO:0000259" key="6">
    <source>
        <dbReference type="PROSITE" id="PS51007"/>
    </source>
</evidence>
<reference evidence="7 8" key="1">
    <citation type="journal article" date="2011" name="Int. J. Syst. Evol. Microbiol.">
        <title>Zhongshania antarctica gen. nov., sp. nov. and Zhongshania guokunii sp. nov., gammaproteobacteria respectively isolated from coastal attached (fast) ice and surface seawater of the Antarctic.</title>
        <authorList>
            <person name="Li H.J."/>
            <person name="Zhang X.Y."/>
            <person name="Chen C.X."/>
            <person name="Zhang Y.J."/>
            <person name="Gao Z.M."/>
            <person name="Yu Y."/>
            <person name="Chen X.L."/>
            <person name="Chen B."/>
            <person name="Zhang Y.Z."/>
        </authorList>
    </citation>
    <scope>NUCLEOTIDE SEQUENCE [LARGE SCALE GENOMIC DNA]</scope>
    <source>
        <strain evidence="7 8">ZS6-22T</strain>
    </source>
</reference>
<accession>A0ABV3U3N7</accession>
<keyword evidence="1 4" id="KW-0349">Heme</keyword>
<evidence type="ECO:0000256" key="3">
    <source>
        <dbReference type="ARBA" id="ARBA00023004"/>
    </source>
</evidence>
<sequence length="202" mass="22050">MNILKVLSLGIAAGLALAAHADNTEAVLRESMKPKNQARMDRIEQNALQTACSNAADTVANDKQARQLREAAQASVRYPANGKYLGDWRRGQMIAADGTGLQWSDDPKAANGGNCYACHQLDKQEMAYGTVGPSLLNYGQRGQSEAMLKYTWAKIWNPNAYVLCSHMPRFGDAGILTEQQLKDVMALLMDPTSPVNAELVHE</sequence>
<dbReference type="InterPro" id="IPR009056">
    <property type="entry name" value="Cyt_c-like_dom"/>
</dbReference>
<protein>
    <submittedName>
        <fullName evidence="7">Sulfur oxidation c-type cytochrome SoxX</fullName>
    </submittedName>
</protein>
<dbReference type="InterPro" id="IPR016823">
    <property type="entry name" value="Thiosulf_SoxX_II"/>
</dbReference>
<feature type="domain" description="Cytochrome c" evidence="6">
    <location>
        <begin position="86"/>
        <end position="192"/>
    </location>
</feature>
<feature type="chain" id="PRO_5047419173" evidence="5">
    <location>
        <begin position="22"/>
        <end position="202"/>
    </location>
</feature>
<gene>
    <name evidence="7" type="primary">soxX</name>
    <name evidence="7" type="ORF">AB4876_06375</name>
</gene>
<dbReference type="Pfam" id="PF00034">
    <property type="entry name" value="Cytochrom_C"/>
    <property type="match status" value="1"/>
</dbReference>
<keyword evidence="8" id="KW-1185">Reference proteome</keyword>
<proteinExistence type="predicted"/>
<comment type="caution">
    <text evidence="7">The sequence shown here is derived from an EMBL/GenBank/DDBJ whole genome shotgun (WGS) entry which is preliminary data.</text>
</comment>
<dbReference type="EMBL" id="JBFRYA010000004">
    <property type="protein sequence ID" value="MEX1668528.1"/>
    <property type="molecule type" value="Genomic_DNA"/>
</dbReference>
<dbReference type="InterPro" id="IPR036909">
    <property type="entry name" value="Cyt_c-like_dom_sf"/>
</dbReference>
<keyword evidence="5" id="KW-0732">Signal</keyword>
<dbReference type="Proteomes" id="UP001557485">
    <property type="component" value="Unassembled WGS sequence"/>
</dbReference>
<dbReference type="PROSITE" id="PS51007">
    <property type="entry name" value="CYTC"/>
    <property type="match status" value="1"/>
</dbReference>
<name>A0ABV3U3N7_9GAMM</name>
<organism evidence="7 8">
    <name type="scientific">Zhongshania guokunii</name>
    <dbReference type="NCBI Taxonomy" id="641783"/>
    <lineage>
        <taxon>Bacteria</taxon>
        <taxon>Pseudomonadati</taxon>
        <taxon>Pseudomonadota</taxon>
        <taxon>Gammaproteobacteria</taxon>
        <taxon>Cellvibrionales</taxon>
        <taxon>Spongiibacteraceae</taxon>
        <taxon>Zhongshania</taxon>
    </lineage>
</organism>
<dbReference type="SUPFAM" id="SSF46626">
    <property type="entry name" value="Cytochrome c"/>
    <property type="match status" value="1"/>
</dbReference>
<dbReference type="InterPro" id="IPR030999">
    <property type="entry name" value="Thiosulf_SoxX"/>
</dbReference>
<evidence type="ECO:0000256" key="5">
    <source>
        <dbReference type="SAM" id="SignalP"/>
    </source>
</evidence>
<evidence type="ECO:0000313" key="8">
    <source>
        <dbReference type="Proteomes" id="UP001557485"/>
    </source>
</evidence>
<keyword evidence="3 4" id="KW-0408">Iron</keyword>
<keyword evidence="2 4" id="KW-0479">Metal-binding</keyword>
<dbReference type="NCBIfam" id="TIGR04485">
    <property type="entry name" value="thiosulf_SoxX"/>
    <property type="match status" value="1"/>
</dbReference>
<dbReference type="Gene3D" id="1.10.760.10">
    <property type="entry name" value="Cytochrome c-like domain"/>
    <property type="match status" value="1"/>
</dbReference>
<evidence type="ECO:0000256" key="4">
    <source>
        <dbReference type="PROSITE-ProRule" id="PRU00433"/>
    </source>
</evidence>
<dbReference type="PIRSF" id="PIRSF024608">
    <property type="entry name" value="UCP024608"/>
    <property type="match status" value="1"/>
</dbReference>
<evidence type="ECO:0000256" key="1">
    <source>
        <dbReference type="ARBA" id="ARBA00022617"/>
    </source>
</evidence>
<dbReference type="RefSeq" id="WP_368380813.1">
    <property type="nucleotide sequence ID" value="NZ_JBFRYA010000004.1"/>
</dbReference>